<dbReference type="EC" id="6.1.1.14" evidence="8"/>
<evidence type="ECO:0000256" key="7">
    <source>
        <dbReference type="ARBA" id="ARBA00047937"/>
    </source>
</evidence>
<reference evidence="9 10" key="1">
    <citation type="journal article" date="2010" name="Stand. Genomic Sci.">
        <title>Complete genome sequence of Haliangium ochraceum type strain (SMP-2).</title>
        <authorList>
            <consortium name="US DOE Joint Genome Institute (JGI-PGF)"/>
            <person name="Ivanova N."/>
            <person name="Daum C."/>
            <person name="Lang E."/>
            <person name="Abt B."/>
            <person name="Kopitz M."/>
            <person name="Saunders E."/>
            <person name="Lapidus A."/>
            <person name="Lucas S."/>
            <person name="Glavina Del Rio T."/>
            <person name="Nolan M."/>
            <person name="Tice H."/>
            <person name="Copeland A."/>
            <person name="Cheng J.F."/>
            <person name="Chen F."/>
            <person name="Bruce D."/>
            <person name="Goodwin L."/>
            <person name="Pitluck S."/>
            <person name="Mavromatis K."/>
            <person name="Pati A."/>
            <person name="Mikhailova N."/>
            <person name="Chen A."/>
            <person name="Palaniappan K."/>
            <person name="Land M."/>
            <person name="Hauser L."/>
            <person name="Chang Y.J."/>
            <person name="Jeffries C.D."/>
            <person name="Detter J.C."/>
            <person name="Brettin T."/>
            <person name="Rohde M."/>
            <person name="Goker M."/>
            <person name="Bristow J."/>
            <person name="Markowitz V."/>
            <person name="Eisen J.A."/>
            <person name="Hugenholtz P."/>
            <person name="Kyrpides N.C."/>
            <person name="Klenk H.P."/>
        </authorList>
    </citation>
    <scope>NUCLEOTIDE SEQUENCE [LARGE SCALE GENOMIC DNA]</scope>
    <source>
        <strain evidence="10">DSM 14365 / CIP 107738 / JCM 11303 / AJ 13395 / SMP-2</strain>
    </source>
</reference>
<evidence type="ECO:0000256" key="2">
    <source>
        <dbReference type="ARBA" id="ARBA00022598"/>
    </source>
</evidence>
<dbReference type="PANTHER" id="PTHR30075">
    <property type="entry name" value="GLYCYL-TRNA SYNTHETASE"/>
    <property type="match status" value="1"/>
</dbReference>
<dbReference type="Pfam" id="PF02091">
    <property type="entry name" value="tRNA-synt_2e"/>
    <property type="match status" value="1"/>
</dbReference>
<evidence type="ECO:0000256" key="4">
    <source>
        <dbReference type="ARBA" id="ARBA00022840"/>
    </source>
</evidence>
<dbReference type="Gene3D" id="3.30.930.10">
    <property type="entry name" value="Bira Bifunctional Protein, Domain 2"/>
    <property type="match status" value="1"/>
</dbReference>
<dbReference type="PROSITE" id="PS50861">
    <property type="entry name" value="AA_TRNA_LIGASE_II_GLYAB"/>
    <property type="match status" value="1"/>
</dbReference>
<keyword evidence="2 8" id="KW-0436">Ligase</keyword>
<organism evidence="9 10">
    <name type="scientific">Haliangium ochraceum (strain DSM 14365 / JCM 11303 / SMP-2)</name>
    <dbReference type="NCBI Taxonomy" id="502025"/>
    <lineage>
        <taxon>Bacteria</taxon>
        <taxon>Pseudomonadati</taxon>
        <taxon>Myxococcota</taxon>
        <taxon>Polyangia</taxon>
        <taxon>Haliangiales</taxon>
        <taxon>Kofleriaceae</taxon>
        <taxon>Haliangium</taxon>
    </lineage>
</organism>
<dbReference type="KEGG" id="hoh:Hoch_3371"/>
<dbReference type="PANTHER" id="PTHR30075:SF2">
    <property type="entry name" value="GLYCINE--TRNA LIGASE, CHLOROPLASTIC_MITOCHONDRIAL 2"/>
    <property type="match status" value="1"/>
</dbReference>
<comment type="subcellular location">
    <subcellularLocation>
        <location evidence="8">Cytoplasm</location>
    </subcellularLocation>
</comment>
<protein>
    <recommendedName>
        <fullName evidence="8">Glycine--tRNA ligase alpha subunit</fullName>
        <ecNumber evidence="8">6.1.1.14</ecNumber>
    </recommendedName>
    <alternativeName>
        <fullName evidence="8">Glycyl-tRNA synthetase alpha subunit</fullName>
        <shortName evidence="8">GlyRS</shortName>
    </alternativeName>
</protein>
<dbReference type="Proteomes" id="UP000001880">
    <property type="component" value="Chromosome"/>
</dbReference>
<dbReference type="PRINTS" id="PR01044">
    <property type="entry name" value="TRNASYNTHGA"/>
</dbReference>
<keyword evidence="10" id="KW-1185">Reference proteome</keyword>
<dbReference type="OrthoDB" id="9802183at2"/>
<evidence type="ECO:0000256" key="3">
    <source>
        <dbReference type="ARBA" id="ARBA00022741"/>
    </source>
</evidence>
<dbReference type="InterPro" id="IPR006194">
    <property type="entry name" value="Gly-tRNA-synth_heterodimer"/>
</dbReference>
<comment type="catalytic activity">
    <reaction evidence="7 8">
        <text>tRNA(Gly) + glycine + ATP = glycyl-tRNA(Gly) + AMP + diphosphate</text>
        <dbReference type="Rhea" id="RHEA:16013"/>
        <dbReference type="Rhea" id="RHEA-COMP:9664"/>
        <dbReference type="Rhea" id="RHEA-COMP:9683"/>
        <dbReference type="ChEBI" id="CHEBI:30616"/>
        <dbReference type="ChEBI" id="CHEBI:33019"/>
        <dbReference type="ChEBI" id="CHEBI:57305"/>
        <dbReference type="ChEBI" id="CHEBI:78442"/>
        <dbReference type="ChEBI" id="CHEBI:78522"/>
        <dbReference type="ChEBI" id="CHEBI:456215"/>
        <dbReference type="EC" id="6.1.1.14"/>
    </reaction>
</comment>
<dbReference type="GO" id="GO:0006426">
    <property type="term" value="P:glycyl-tRNA aminoacylation"/>
    <property type="evidence" value="ECO:0007669"/>
    <property type="project" value="UniProtKB-UniRule"/>
</dbReference>
<dbReference type="NCBIfam" id="TIGR00388">
    <property type="entry name" value="glyQ"/>
    <property type="match status" value="1"/>
</dbReference>
<dbReference type="EMBL" id="CP001804">
    <property type="protein sequence ID" value="ACY15873.1"/>
    <property type="molecule type" value="Genomic_DNA"/>
</dbReference>
<gene>
    <name evidence="8" type="primary">glyQ</name>
    <name evidence="9" type="ordered locus">Hoch_3371</name>
</gene>
<keyword evidence="3 8" id="KW-0547">Nucleotide-binding</keyword>
<dbReference type="CDD" id="cd00733">
    <property type="entry name" value="GlyRS_alpha_core"/>
    <property type="match status" value="1"/>
</dbReference>
<evidence type="ECO:0000313" key="9">
    <source>
        <dbReference type="EMBL" id="ACY15873.1"/>
    </source>
</evidence>
<dbReference type="GO" id="GO:0005829">
    <property type="term" value="C:cytosol"/>
    <property type="evidence" value="ECO:0007669"/>
    <property type="project" value="TreeGrafter"/>
</dbReference>
<accession>D0LV32</accession>
<dbReference type="eggNOG" id="COG0752">
    <property type="taxonomic scope" value="Bacteria"/>
</dbReference>
<dbReference type="AlphaFoldDB" id="D0LV32"/>
<dbReference type="InterPro" id="IPR002310">
    <property type="entry name" value="Gly-tRNA_ligase_asu"/>
</dbReference>
<dbReference type="Gene3D" id="1.20.58.180">
    <property type="entry name" value="Class II aaRS and biotin synthetases, domain 2"/>
    <property type="match status" value="1"/>
</dbReference>
<dbReference type="GO" id="GO:0004820">
    <property type="term" value="F:glycine-tRNA ligase activity"/>
    <property type="evidence" value="ECO:0007669"/>
    <property type="project" value="UniProtKB-UniRule"/>
</dbReference>
<proteinExistence type="inferred from homology"/>
<dbReference type="HAMAP" id="MF_00254">
    <property type="entry name" value="Gly_tRNA_synth_alpha"/>
    <property type="match status" value="1"/>
</dbReference>
<dbReference type="InterPro" id="IPR045864">
    <property type="entry name" value="aa-tRNA-synth_II/BPL/LPL"/>
</dbReference>
<keyword evidence="8" id="KW-0963">Cytoplasm</keyword>
<dbReference type="NCBIfam" id="NF006827">
    <property type="entry name" value="PRK09348.1"/>
    <property type="match status" value="1"/>
</dbReference>
<evidence type="ECO:0000256" key="6">
    <source>
        <dbReference type="ARBA" id="ARBA00023146"/>
    </source>
</evidence>
<keyword evidence="5 8" id="KW-0648">Protein biosynthesis</keyword>
<dbReference type="RefSeq" id="WP_012828473.1">
    <property type="nucleotide sequence ID" value="NC_013440.1"/>
</dbReference>
<comment type="subunit">
    <text evidence="8">Tetramer of two alpha and two beta subunits.</text>
</comment>
<evidence type="ECO:0000313" key="10">
    <source>
        <dbReference type="Proteomes" id="UP000001880"/>
    </source>
</evidence>
<dbReference type="FunFam" id="3.30.930.10:FF:000006">
    <property type="entry name" value="Glycine--tRNA ligase alpha subunit"/>
    <property type="match status" value="1"/>
</dbReference>
<dbReference type="STRING" id="502025.Hoch_3371"/>
<sequence length="333" mass="37049">MHLQRLILALQHFWADHGCVLHQPVDLEVGAGTFHPATFLRVLGPEPYRAAFPQLCRRPTDGRYGENPNRLGAYFQFQVGLKPSPPNVQELYLASLRHIGLDPLAHDIRFVEDDWESPTLGAWGLGWEVWADGMEITQFTYFQQAGGIDLMPVTAELTYGLERIAMYLQNVDNVYDLRWNEHVSYGQVQHQGEVEFSTFHFEHADVALGFELFDRYEAEAKRLLEAELVLPAYDYCMKASHAFNILDARGAISVTERQRFIGRVRALARGSAEGFVRSRARLGFPLLAAKEAARASEAFAAALDDGINAAARAAARAIAPAETAGEEAPAHVG</sequence>
<dbReference type="GO" id="GO:0005524">
    <property type="term" value="F:ATP binding"/>
    <property type="evidence" value="ECO:0007669"/>
    <property type="project" value="UniProtKB-UniRule"/>
</dbReference>
<evidence type="ECO:0000256" key="5">
    <source>
        <dbReference type="ARBA" id="ARBA00022917"/>
    </source>
</evidence>
<dbReference type="SUPFAM" id="SSF55681">
    <property type="entry name" value="Class II aaRS and biotin synthetases"/>
    <property type="match status" value="1"/>
</dbReference>
<dbReference type="HOGENOM" id="CLU_057066_1_0_7"/>
<comment type="similarity">
    <text evidence="1 8">Belongs to the class-II aminoacyl-tRNA synthetase family.</text>
</comment>
<keyword evidence="4 8" id="KW-0067">ATP-binding</keyword>
<name>D0LV32_HALO1</name>
<evidence type="ECO:0000256" key="8">
    <source>
        <dbReference type="HAMAP-Rule" id="MF_00254"/>
    </source>
</evidence>
<evidence type="ECO:0000256" key="1">
    <source>
        <dbReference type="ARBA" id="ARBA00008226"/>
    </source>
</evidence>
<keyword evidence="6 8" id="KW-0030">Aminoacyl-tRNA synthetase</keyword>